<dbReference type="InterPro" id="IPR036388">
    <property type="entry name" value="WH-like_DNA-bd_sf"/>
</dbReference>
<dbReference type="InterPro" id="IPR036390">
    <property type="entry name" value="WH_DNA-bd_sf"/>
</dbReference>
<dbReference type="AlphaFoldDB" id="A0A0F9CQ51"/>
<reference evidence="1" key="1">
    <citation type="journal article" date="2015" name="Nature">
        <title>Complex archaea that bridge the gap between prokaryotes and eukaryotes.</title>
        <authorList>
            <person name="Spang A."/>
            <person name="Saw J.H."/>
            <person name="Jorgensen S.L."/>
            <person name="Zaremba-Niedzwiedzka K."/>
            <person name="Martijn J."/>
            <person name="Lind A.E."/>
            <person name="van Eijk R."/>
            <person name="Schleper C."/>
            <person name="Guy L."/>
            <person name="Ettema T.J."/>
        </authorList>
    </citation>
    <scope>NUCLEOTIDE SEQUENCE</scope>
</reference>
<evidence type="ECO:0000313" key="1">
    <source>
        <dbReference type="EMBL" id="KKL07786.1"/>
    </source>
</evidence>
<dbReference type="Pfam" id="PF13412">
    <property type="entry name" value="HTH_24"/>
    <property type="match status" value="1"/>
</dbReference>
<accession>A0A0F9CQ51</accession>
<sequence length="189" mass="21911">MDTAQANEIWREKGNITRIGILKLLQINPQMSLYQLGKKINVSASTIAHHINKLLDEEKLLESISLVKNKAMKTYKLVSDISQVYKLYLELGDDLLQFEKDMQVYVYLLNSHLFSITPYFNNNLNSQSLICIVVTIKRNNKGFYIVIPENITTFYGLTDPNYFCELDQTIVENNDEREILVSINKKLKE</sequence>
<protein>
    <recommendedName>
        <fullName evidence="2">HTH arsR-type domain-containing protein</fullName>
    </recommendedName>
</protein>
<dbReference type="CDD" id="cd00090">
    <property type="entry name" value="HTH_ARSR"/>
    <property type="match status" value="1"/>
</dbReference>
<comment type="caution">
    <text evidence="1">The sequence shown here is derived from an EMBL/GenBank/DDBJ whole genome shotgun (WGS) entry which is preliminary data.</text>
</comment>
<dbReference type="InterPro" id="IPR011991">
    <property type="entry name" value="ArsR-like_HTH"/>
</dbReference>
<dbReference type="SUPFAM" id="SSF46785">
    <property type="entry name" value="Winged helix' DNA-binding domain"/>
    <property type="match status" value="1"/>
</dbReference>
<name>A0A0F9CQ51_9ZZZZ</name>
<dbReference type="Gene3D" id="1.10.10.10">
    <property type="entry name" value="Winged helix-like DNA-binding domain superfamily/Winged helix DNA-binding domain"/>
    <property type="match status" value="1"/>
</dbReference>
<proteinExistence type="predicted"/>
<dbReference type="EMBL" id="LAZR01043146">
    <property type="protein sequence ID" value="KKL07786.1"/>
    <property type="molecule type" value="Genomic_DNA"/>
</dbReference>
<organism evidence="1">
    <name type="scientific">marine sediment metagenome</name>
    <dbReference type="NCBI Taxonomy" id="412755"/>
    <lineage>
        <taxon>unclassified sequences</taxon>
        <taxon>metagenomes</taxon>
        <taxon>ecological metagenomes</taxon>
    </lineage>
</organism>
<gene>
    <name evidence="1" type="ORF">LCGC14_2582540</name>
</gene>
<evidence type="ECO:0008006" key="2">
    <source>
        <dbReference type="Google" id="ProtNLM"/>
    </source>
</evidence>